<comment type="caution">
    <text evidence="2">The sequence shown here is derived from an EMBL/GenBank/DDBJ whole genome shotgun (WGS) entry which is preliminary data.</text>
</comment>
<sequence>MLTDFIRISVYNTSNPFASVPIDGPDLAALRAARRLRGRSSGRGAATDVPKSPELRRRPPREEFLRFAGYLPQENALVQQAYSLYLNRLPTEQSGPCSEGGSPSGSSIAQRTSAQSVSQPGGQATGFELQGPSLQEEIEAERRRRLPRQPSIAMWVDVDKRWRSLNHHTQQDELLNPITVVDPIPLYVNSPAR</sequence>
<dbReference type="Proteomes" id="UP000485058">
    <property type="component" value="Unassembled WGS sequence"/>
</dbReference>
<feature type="non-terminal residue" evidence="2">
    <location>
        <position position="1"/>
    </location>
</feature>
<dbReference type="EMBL" id="BLLF01000165">
    <property type="protein sequence ID" value="GFH08493.1"/>
    <property type="molecule type" value="Genomic_DNA"/>
</dbReference>
<accession>A0A699YEL4</accession>
<feature type="compositionally biased region" description="Low complexity" evidence="1">
    <location>
        <begin position="94"/>
        <end position="107"/>
    </location>
</feature>
<feature type="region of interest" description="Disordered" evidence="1">
    <location>
        <begin position="92"/>
        <end position="133"/>
    </location>
</feature>
<feature type="compositionally biased region" description="Polar residues" evidence="1">
    <location>
        <begin position="108"/>
        <end position="122"/>
    </location>
</feature>
<gene>
    <name evidence="2" type="ORF">HaLaN_03466</name>
</gene>
<organism evidence="2 3">
    <name type="scientific">Haematococcus lacustris</name>
    <name type="common">Green alga</name>
    <name type="synonym">Haematococcus pluvialis</name>
    <dbReference type="NCBI Taxonomy" id="44745"/>
    <lineage>
        <taxon>Eukaryota</taxon>
        <taxon>Viridiplantae</taxon>
        <taxon>Chlorophyta</taxon>
        <taxon>core chlorophytes</taxon>
        <taxon>Chlorophyceae</taxon>
        <taxon>CS clade</taxon>
        <taxon>Chlamydomonadales</taxon>
        <taxon>Haematococcaceae</taxon>
        <taxon>Haematococcus</taxon>
    </lineage>
</organism>
<keyword evidence="3" id="KW-1185">Reference proteome</keyword>
<evidence type="ECO:0000313" key="3">
    <source>
        <dbReference type="Proteomes" id="UP000485058"/>
    </source>
</evidence>
<evidence type="ECO:0000313" key="2">
    <source>
        <dbReference type="EMBL" id="GFH08493.1"/>
    </source>
</evidence>
<reference evidence="2 3" key="1">
    <citation type="submission" date="2020-02" db="EMBL/GenBank/DDBJ databases">
        <title>Draft genome sequence of Haematococcus lacustris strain NIES-144.</title>
        <authorList>
            <person name="Morimoto D."/>
            <person name="Nakagawa S."/>
            <person name="Yoshida T."/>
            <person name="Sawayama S."/>
        </authorList>
    </citation>
    <scope>NUCLEOTIDE SEQUENCE [LARGE SCALE GENOMIC DNA]</scope>
    <source>
        <strain evidence="2 3">NIES-144</strain>
    </source>
</reference>
<feature type="non-terminal residue" evidence="2">
    <location>
        <position position="193"/>
    </location>
</feature>
<proteinExistence type="predicted"/>
<evidence type="ECO:0000256" key="1">
    <source>
        <dbReference type="SAM" id="MobiDB-lite"/>
    </source>
</evidence>
<feature type="region of interest" description="Disordered" evidence="1">
    <location>
        <begin position="37"/>
        <end position="60"/>
    </location>
</feature>
<name>A0A699YEL4_HAELA</name>
<dbReference type="AlphaFoldDB" id="A0A699YEL4"/>
<feature type="compositionally biased region" description="Basic and acidic residues" evidence="1">
    <location>
        <begin position="51"/>
        <end position="60"/>
    </location>
</feature>
<protein>
    <submittedName>
        <fullName evidence="2">Uncharacterized protein</fullName>
    </submittedName>
</protein>